<dbReference type="AlphaFoldDB" id="A0A5C5YA22"/>
<dbReference type="EMBL" id="SJPL01000001">
    <property type="protein sequence ID" value="TWT71673.1"/>
    <property type="molecule type" value="Genomic_DNA"/>
</dbReference>
<dbReference type="RefSeq" id="WP_145294880.1">
    <property type="nucleotide sequence ID" value="NZ_CP036319.1"/>
</dbReference>
<evidence type="ECO:0000313" key="1">
    <source>
        <dbReference type="EMBL" id="TWT71673.1"/>
    </source>
</evidence>
<gene>
    <name evidence="1" type="ORF">Pan14r_39840</name>
</gene>
<comment type="caution">
    <text evidence="1">The sequence shown here is derived from an EMBL/GenBank/DDBJ whole genome shotgun (WGS) entry which is preliminary data.</text>
</comment>
<dbReference type="OrthoDB" id="274988at2"/>
<sequence>MRKWFRRFAAACVIIAVLAGAWAWWAIRQTQQVPEFYRLATQRSDESVTAQDRVQAARRMNQNVQRLQDAAQQPGAWHATFSNEEINAWLAEELPKSFPHWLQRGLSEPRVAIEDGRMLAAARLKNRRIDTVVSCQVSVELTEQPNMLAIRLEDLRAGALSIPWGHFLDRISREAAVGDINIQWDMTETGPVALLAIPGEHPEFAIRPVLVESIQLGQGQISLAGRSGESAKNDYRPKTSIHRFVSYQPDPNSRRQALLIPSEKSKSQIR</sequence>
<name>A0A5C5YA22_9PLAN</name>
<evidence type="ECO:0000313" key="2">
    <source>
        <dbReference type="Proteomes" id="UP000317238"/>
    </source>
</evidence>
<keyword evidence="2" id="KW-1185">Reference proteome</keyword>
<proteinExistence type="predicted"/>
<organism evidence="1 2">
    <name type="scientific">Crateriforma conspicua</name>
    <dbReference type="NCBI Taxonomy" id="2527996"/>
    <lineage>
        <taxon>Bacteria</taxon>
        <taxon>Pseudomonadati</taxon>
        <taxon>Planctomycetota</taxon>
        <taxon>Planctomycetia</taxon>
        <taxon>Planctomycetales</taxon>
        <taxon>Planctomycetaceae</taxon>
        <taxon>Crateriforma</taxon>
    </lineage>
</organism>
<dbReference type="Proteomes" id="UP000317238">
    <property type="component" value="Unassembled WGS sequence"/>
</dbReference>
<reference evidence="1 2" key="1">
    <citation type="submission" date="2019-02" db="EMBL/GenBank/DDBJ databases">
        <title>Deep-cultivation of Planctomycetes and their phenomic and genomic characterization uncovers novel biology.</title>
        <authorList>
            <person name="Wiegand S."/>
            <person name="Jogler M."/>
            <person name="Boedeker C."/>
            <person name="Pinto D."/>
            <person name="Vollmers J."/>
            <person name="Rivas-Marin E."/>
            <person name="Kohn T."/>
            <person name="Peeters S.H."/>
            <person name="Heuer A."/>
            <person name="Rast P."/>
            <person name="Oberbeckmann S."/>
            <person name="Bunk B."/>
            <person name="Jeske O."/>
            <person name="Meyerdierks A."/>
            <person name="Storesund J.E."/>
            <person name="Kallscheuer N."/>
            <person name="Luecker S."/>
            <person name="Lage O.M."/>
            <person name="Pohl T."/>
            <person name="Merkel B.J."/>
            <person name="Hornburger P."/>
            <person name="Mueller R.-W."/>
            <person name="Bruemmer F."/>
            <person name="Labrenz M."/>
            <person name="Spormann A.M."/>
            <person name="Op Den Camp H."/>
            <person name="Overmann J."/>
            <person name="Amann R."/>
            <person name="Jetten M.S.M."/>
            <person name="Mascher T."/>
            <person name="Medema M.H."/>
            <person name="Devos D.P."/>
            <person name="Kaster A.-K."/>
            <person name="Ovreas L."/>
            <person name="Rohde M."/>
            <person name="Galperin M.Y."/>
            <person name="Jogler C."/>
        </authorList>
    </citation>
    <scope>NUCLEOTIDE SEQUENCE [LARGE SCALE GENOMIC DNA]</scope>
    <source>
        <strain evidence="1 2">Pan14r</strain>
    </source>
</reference>
<accession>A0A5C5YA22</accession>
<protein>
    <submittedName>
        <fullName evidence="1">Uncharacterized protein</fullName>
    </submittedName>
</protein>